<dbReference type="PROSITE" id="PS01031">
    <property type="entry name" value="SHSP"/>
    <property type="match status" value="1"/>
</dbReference>
<protein>
    <recommendedName>
        <fullName evidence="3">SHSP domain-containing protein</fullName>
    </recommendedName>
</protein>
<evidence type="ECO:0000313" key="4">
    <source>
        <dbReference type="EMBL" id="KAK3184717.1"/>
    </source>
</evidence>
<proteinExistence type="inferred from homology"/>
<evidence type="ECO:0000256" key="2">
    <source>
        <dbReference type="RuleBase" id="RU003616"/>
    </source>
</evidence>
<dbReference type="InterPro" id="IPR002068">
    <property type="entry name" value="A-crystallin/Hsp20_dom"/>
</dbReference>
<accession>A0AAD9ZMR3</accession>
<name>A0AAD9ZMR3_9ROSI</name>
<feature type="domain" description="SHSP" evidence="3">
    <location>
        <begin position="167"/>
        <end position="276"/>
    </location>
</feature>
<dbReference type="AlphaFoldDB" id="A0AAD9ZMR3"/>
<organism evidence="4 5">
    <name type="scientific">Dipteronia sinensis</name>
    <dbReference type="NCBI Taxonomy" id="43782"/>
    <lineage>
        <taxon>Eukaryota</taxon>
        <taxon>Viridiplantae</taxon>
        <taxon>Streptophyta</taxon>
        <taxon>Embryophyta</taxon>
        <taxon>Tracheophyta</taxon>
        <taxon>Spermatophyta</taxon>
        <taxon>Magnoliopsida</taxon>
        <taxon>eudicotyledons</taxon>
        <taxon>Gunneridae</taxon>
        <taxon>Pentapetalae</taxon>
        <taxon>rosids</taxon>
        <taxon>malvids</taxon>
        <taxon>Sapindales</taxon>
        <taxon>Sapindaceae</taxon>
        <taxon>Hippocastanoideae</taxon>
        <taxon>Acereae</taxon>
        <taxon>Dipteronia</taxon>
    </lineage>
</organism>
<dbReference type="InterPro" id="IPR008978">
    <property type="entry name" value="HSP20-like_chaperone"/>
</dbReference>
<sequence length="276" mass="31006">MEGEVARRRINKISSHFVALTSDDIISSTTHLLPMKCSGGLNSVIRRCDNRRYFARQSSASQPCFMRPISSEQSTTVSNASQEPLFARPGTGSNGPCYASEAPLFSRPARMEPEYPNFALPQPLLQDCKFSTADDHPKFAKPDERIRKQDKYLCLTRNIYSAKANGIKGSPTTPRMVVSELGCNYVMTVEIPGVSINDIRVEVHDQKLTVTAKRSTQCWKVEDCSFNGSAISAYQRRKYAEEPYRVFWPLPTDVNKETVSAEFLDGLLRIIIPKKN</sequence>
<evidence type="ECO:0000256" key="1">
    <source>
        <dbReference type="PROSITE-ProRule" id="PRU00285"/>
    </source>
</evidence>
<dbReference type="CDD" id="cd06464">
    <property type="entry name" value="ACD_sHsps-like"/>
    <property type="match status" value="1"/>
</dbReference>
<dbReference type="Proteomes" id="UP001281410">
    <property type="component" value="Unassembled WGS sequence"/>
</dbReference>
<dbReference type="Pfam" id="PF00011">
    <property type="entry name" value="HSP20"/>
    <property type="match status" value="1"/>
</dbReference>
<evidence type="ECO:0000259" key="3">
    <source>
        <dbReference type="PROSITE" id="PS01031"/>
    </source>
</evidence>
<comment type="caution">
    <text evidence="4">The sequence shown here is derived from an EMBL/GenBank/DDBJ whole genome shotgun (WGS) entry which is preliminary data.</text>
</comment>
<keyword evidence="5" id="KW-1185">Reference proteome</keyword>
<gene>
    <name evidence="4" type="ORF">Dsin_032003</name>
</gene>
<evidence type="ECO:0000313" key="5">
    <source>
        <dbReference type="Proteomes" id="UP001281410"/>
    </source>
</evidence>
<dbReference type="Gene3D" id="2.60.40.790">
    <property type="match status" value="1"/>
</dbReference>
<dbReference type="SUPFAM" id="SSF49764">
    <property type="entry name" value="HSP20-like chaperones"/>
    <property type="match status" value="1"/>
</dbReference>
<dbReference type="EMBL" id="JANJYJ010000010">
    <property type="protein sequence ID" value="KAK3184717.1"/>
    <property type="molecule type" value="Genomic_DNA"/>
</dbReference>
<reference evidence="4" key="1">
    <citation type="journal article" date="2023" name="Plant J.">
        <title>Genome sequences and population genomics provide insights into the demographic history, inbreeding, and mutation load of two 'living fossil' tree species of Dipteronia.</title>
        <authorList>
            <person name="Feng Y."/>
            <person name="Comes H.P."/>
            <person name="Chen J."/>
            <person name="Zhu S."/>
            <person name="Lu R."/>
            <person name="Zhang X."/>
            <person name="Li P."/>
            <person name="Qiu J."/>
            <person name="Olsen K.M."/>
            <person name="Qiu Y."/>
        </authorList>
    </citation>
    <scope>NUCLEOTIDE SEQUENCE</scope>
    <source>
        <strain evidence="4">NBL</strain>
    </source>
</reference>
<comment type="similarity">
    <text evidence="1 2">Belongs to the small heat shock protein (HSP20) family.</text>
</comment>